<dbReference type="EMBL" id="JBHLWN010000111">
    <property type="protein sequence ID" value="MFC0216188.1"/>
    <property type="molecule type" value="Genomic_DNA"/>
</dbReference>
<dbReference type="PANTHER" id="PTHR40079">
    <property type="entry name" value="MANNAN ENDO-1,4-BETA-MANNOSIDASE E-RELATED"/>
    <property type="match status" value="1"/>
</dbReference>
<sequence>MRYGKSRGRWRRMGAVAALSLALTLPAGGVAYGFDYDPFYWSEFKKAEDAAAAGNPAGAVSSWQYMLGKSVEVSDWNSAALFAMRLGTYFDSVKKYEEAIRYYEAENQYWLNLGLNWGAVHMARAEEIRTTLELYVSTTDEAVIRNMSASSSGGLAKFEPESGTYIGIYSEKDPGMENYFNRSQDIYGKNHAIYLAYAHMSAFPQGHADRAKEAGGALQIALEPIEGLGAVQDGPGLREWARAAKAAGIPIFLRFAGEMNGSWVTWHGDTATYIEKFRLVAKVMKEEAPNVAMVWSPNDTPRDTMSAYYPGDEYVDWVGVSLYTGPYDNGDPAKPTLGSSPVEKLDEVYRLYAGRKPIMISEGAITHTSNADGRSFTDWAVANLDRMYEVMPKKYPRLKAITYFNQDQGQYQPSSRSNYLLRDNEAMMSSYKEIISDPFYLTKVETGAKPAQPVGYVKADQSASFVKKVRIVPYVKIPDVQIGKVEYLLNGAVVRTQESAPFHIELGADEVGVDADFRVRVYNEANERIVEKPIRLSSDVSVNIDGTDYRFEQPPLIVDGSTLAPLRSIFEALGATVEWDADTMTATGKKGDTTVTLKLGESVATRNGRTVELSQPAQLINGRTMAPARFVGEAFGGQVTWDGTSRTVIIRTK</sequence>
<dbReference type="SUPFAM" id="SSF55383">
    <property type="entry name" value="Copper amine oxidase, domain N"/>
    <property type="match status" value="1"/>
</dbReference>
<evidence type="ECO:0000256" key="2">
    <source>
        <dbReference type="ARBA" id="ARBA00022801"/>
    </source>
</evidence>
<evidence type="ECO:0000259" key="5">
    <source>
        <dbReference type="PROSITE" id="PS51764"/>
    </source>
</evidence>
<dbReference type="Gene3D" id="3.20.20.80">
    <property type="entry name" value="Glycosidases"/>
    <property type="match status" value="1"/>
</dbReference>
<proteinExistence type="inferred from homology"/>
<dbReference type="Pfam" id="PF07833">
    <property type="entry name" value="Cu_amine_oxidN1"/>
    <property type="match status" value="1"/>
</dbReference>
<keyword evidence="7" id="KW-1185">Reference proteome</keyword>
<dbReference type="RefSeq" id="WP_377474117.1">
    <property type="nucleotide sequence ID" value="NZ_JBHLWN010000111.1"/>
</dbReference>
<feature type="active site" description="Proton donor" evidence="4">
    <location>
        <position position="258"/>
    </location>
</feature>
<evidence type="ECO:0000256" key="3">
    <source>
        <dbReference type="ARBA" id="ARBA00023295"/>
    </source>
</evidence>
<dbReference type="Gene3D" id="3.30.457.10">
    <property type="entry name" value="Copper amine oxidase-like, N-terminal domain"/>
    <property type="match status" value="1"/>
</dbReference>
<evidence type="ECO:0000313" key="7">
    <source>
        <dbReference type="Proteomes" id="UP001589776"/>
    </source>
</evidence>
<keyword evidence="3 4" id="KW-0326">Glycosidase</keyword>
<feature type="domain" description="GH26" evidence="5">
    <location>
        <begin position="123"/>
        <end position="444"/>
    </location>
</feature>
<dbReference type="Pfam" id="PF02156">
    <property type="entry name" value="Glyco_hydro_26"/>
    <property type="match status" value="1"/>
</dbReference>
<dbReference type="InterPro" id="IPR036582">
    <property type="entry name" value="Mao_N_sf"/>
</dbReference>
<dbReference type="InterPro" id="IPR017853">
    <property type="entry name" value="GH"/>
</dbReference>
<organism evidence="6 7">
    <name type="scientific">Paenibacillus chartarius</name>
    <dbReference type="NCBI Taxonomy" id="747481"/>
    <lineage>
        <taxon>Bacteria</taxon>
        <taxon>Bacillati</taxon>
        <taxon>Bacillota</taxon>
        <taxon>Bacilli</taxon>
        <taxon>Bacillales</taxon>
        <taxon>Paenibacillaceae</taxon>
        <taxon>Paenibacillus</taxon>
    </lineage>
</organism>
<dbReference type="PANTHER" id="PTHR40079:SF4">
    <property type="entry name" value="GH26 DOMAIN-CONTAINING PROTEIN-RELATED"/>
    <property type="match status" value="1"/>
</dbReference>
<protein>
    <submittedName>
        <fullName evidence="6">Stalk domain-containing protein</fullName>
    </submittedName>
</protein>
<keyword evidence="2 4" id="KW-0378">Hydrolase</keyword>
<evidence type="ECO:0000256" key="1">
    <source>
        <dbReference type="ARBA" id="ARBA00007754"/>
    </source>
</evidence>
<dbReference type="InterPro" id="IPR000805">
    <property type="entry name" value="Glyco_hydro_26"/>
</dbReference>
<accession>A0ABV6DU51</accession>
<comment type="similarity">
    <text evidence="1 4">Belongs to the glycosyl hydrolase 26 family.</text>
</comment>
<reference evidence="6 7" key="1">
    <citation type="submission" date="2024-09" db="EMBL/GenBank/DDBJ databases">
        <authorList>
            <person name="Sun Q."/>
            <person name="Mori K."/>
        </authorList>
    </citation>
    <scope>NUCLEOTIDE SEQUENCE [LARGE SCALE GENOMIC DNA]</scope>
    <source>
        <strain evidence="6 7">CCM 7759</strain>
    </source>
</reference>
<dbReference type="InterPro" id="IPR012854">
    <property type="entry name" value="Cu_amine_oxidase-like_N"/>
</dbReference>
<dbReference type="Proteomes" id="UP001589776">
    <property type="component" value="Unassembled WGS sequence"/>
</dbReference>
<dbReference type="InterPro" id="IPR022790">
    <property type="entry name" value="GH26_dom"/>
</dbReference>
<evidence type="ECO:0000313" key="6">
    <source>
        <dbReference type="EMBL" id="MFC0216188.1"/>
    </source>
</evidence>
<evidence type="ECO:0000256" key="4">
    <source>
        <dbReference type="PROSITE-ProRule" id="PRU01100"/>
    </source>
</evidence>
<comment type="caution">
    <text evidence="6">The sequence shown here is derived from an EMBL/GenBank/DDBJ whole genome shotgun (WGS) entry which is preliminary data.</text>
</comment>
<dbReference type="SUPFAM" id="SSF51445">
    <property type="entry name" value="(Trans)glycosidases"/>
    <property type="match status" value="1"/>
</dbReference>
<dbReference type="PROSITE" id="PS51764">
    <property type="entry name" value="GH26"/>
    <property type="match status" value="1"/>
</dbReference>
<gene>
    <name evidence="6" type="ORF">ACFFK0_27710</name>
</gene>
<feature type="active site" description="Nucleophile" evidence="4">
    <location>
        <position position="362"/>
    </location>
</feature>
<name>A0ABV6DU51_9BACL</name>